<dbReference type="Pfam" id="PF00120">
    <property type="entry name" value="Gln-synt_C"/>
    <property type="match status" value="1"/>
</dbReference>
<dbReference type="PROSITE" id="PS00180">
    <property type="entry name" value="GLNA_1"/>
    <property type="match status" value="1"/>
</dbReference>
<dbReference type="GO" id="GO:0005524">
    <property type="term" value="F:ATP binding"/>
    <property type="evidence" value="ECO:0007669"/>
    <property type="project" value="UniProtKB-KW"/>
</dbReference>
<dbReference type="GO" id="GO:0006542">
    <property type="term" value="P:glutamine biosynthetic process"/>
    <property type="evidence" value="ECO:0007669"/>
    <property type="project" value="InterPro"/>
</dbReference>
<dbReference type="InterPro" id="IPR027303">
    <property type="entry name" value="Gln_synth_gly_rich_site"/>
</dbReference>
<feature type="domain" description="GS beta-grasp" evidence="9">
    <location>
        <begin position="5"/>
        <end position="84"/>
    </location>
</feature>
<dbReference type="PANTHER" id="PTHR20852">
    <property type="entry name" value="GLUTAMINE SYNTHETASE"/>
    <property type="match status" value="1"/>
</dbReference>
<evidence type="ECO:0000256" key="2">
    <source>
        <dbReference type="ARBA" id="ARBA00009897"/>
    </source>
</evidence>
<comment type="subcellular location">
    <subcellularLocation>
        <location evidence="1">Cytoplasm</location>
    </subcellularLocation>
</comment>
<dbReference type="SUPFAM" id="SSF55931">
    <property type="entry name" value="Glutamine synthetase/guanido kinase"/>
    <property type="match status" value="1"/>
</dbReference>
<evidence type="ECO:0000256" key="1">
    <source>
        <dbReference type="ARBA" id="ARBA00004496"/>
    </source>
</evidence>
<feature type="domain" description="GS catalytic" evidence="10">
    <location>
        <begin position="91"/>
        <end position="333"/>
    </location>
</feature>
<comment type="similarity">
    <text evidence="2">Belongs to the glutamine synthetase family.</text>
</comment>
<dbReference type="Gene3D" id="3.10.20.70">
    <property type="entry name" value="Glutamine synthetase, N-terminal domain"/>
    <property type="match status" value="1"/>
</dbReference>
<dbReference type="SMART" id="SM01230">
    <property type="entry name" value="Gln-synt_C"/>
    <property type="match status" value="1"/>
</dbReference>
<dbReference type="Proteomes" id="UP000241365">
    <property type="component" value="Segment"/>
</dbReference>
<dbReference type="Gene3D" id="3.30.590.10">
    <property type="entry name" value="Glutamine synthetase/guanido kinase, catalytic domain"/>
    <property type="match status" value="1"/>
</dbReference>
<dbReference type="GeneID" id="80513146"/>
<dbReference type="InterPro" id="IPR050292">
    <property type="entry name" value="Glutamine_Synthetase"/>
</dbReference>
<evidence type="ECO:0000256" key="6">
    <source>
        <dbReference type="ARBA" id="ARBA00022741"/>
    </source>
</evidence>
<accession>A0A167RK87</accession>
<dbReference type="InterPro" id="IPR008147">
    <property type="entry name" value="Gln_synt_N"/>
</dbReference>
<dbReference type="PROSITE" id="PS51987">
    <property type="entry name" value="GS_CATALYTIC"/>
    <property type="match status" value="1"/>
</dbReference>
<keyword evidence="7" id="KW-0067">ATP-binding</keyword>
<evidence type="ECO:0000313" key="11">
    <source>
        <dbReference type="EMBL" id="ANB50784.1"/>
    </source>
</evidence>
<dbReference type="PROSITE" id="PS00181">
    <property type="entry name" value="GLNA_ATP"/>
    <property type="match status" value="1"/>
</dbReference>
<evidence type="ECO:0000313" key="12">
    <source>
        <dbReference type="Proteomes" id="UP000241365"/>
    </source>
</evidence>
<dbReference type="RefSeq" id="YP_010776535.1">
    <property type="nucleotide sequence ID" value="NC_075034.1"/>
</dbReference>
<evidence type="ECO:0000256" key="3">
    <source>
        <dbReference type="ARBA" id="ARBA00012937"/>
    </source>
</evidence>
<dbReference type="PROSITE" id="PS51986">
    <property type="entry name" value="GS_BETA_GRASP"/>
    <property type="match status" value="1"/>
</dbReference>
<dbReference type="EC" id="6.3.1.2" evidence="3"/>
<evidence type="ECO:0000256" key="4">
    <source>
        <dbReference type="ARBA" id="ARBA00022490"/>
    </source>
</evidence>
<dbReference type="InterPro" id="IPR027302">
    <property type="entry name" value="Gln_synth_N_conserv_site"/>
</dbReference>
<dbReference type="PANTHER" id="PTHR20852:SF57">
    <property type="entry name" value="GLUTAMINE SYNTHETASE 2 CYTOPLASMIC"/>
    <property type="match status" value="1"/>
</dbReference>
<evidence type="ECO:0000256" key="8">
    <source>
        <dbReference type="ARBA" id="ARBA00049436"/>
    </source>
</evidence>
<dbReference type="InterPro" id="IPR036651">
    <property type="entry name" value="Gln_synt_N_sf"/>
</dbReference>
<keyword evidence="5" id="KW-0436">Ligase</keyword>
<dbReference type="FunFam" id="3.30.590.10:FF:000011">
    <property type="entry name" value="Glutamine synthetase"/>
    <property type="match status" value="1"/>
</dbReference>
<evidence type="ECO:0000256" key="5">
    <source>
        <dbReference type="ARBA" id="ARBA00022598"/>
    </source>
</evidence>
<dbReference type="KEGG" id="vg:80513146"/>
<protein>
    <recommendedName>
        <fullName evidence="3">glutamine synthetase</fullName>
        <ecNumber evidence="3">6.3.1.2</ecNumber>
    </recommendedName>
</protein>
<keyword evidence="4" id="KW-0963">Cytoplasm</keyword>
<dbReference type="GO" id="GO:0004356">
    <property type="term" value="F:glutamine synthetase activity"/>
    <property type="evidence" value="ECO:0007669"/>
    <property type="project" value="UniProtKB-EC"/>
</dbReference>
<evidence type="ECO:0000259" key="10">
    <source>
        <dbReference type="PROSITE" id="PS51987"/>
    </source>
</evidence>
<keyword evidence="6" id="KW-0547">Nucleotide-binding</keyword>
<dbReference type="EMBL" id="KU877344">
    <property type="protein sequence ID" value="ANB50784.1"/>
    <property type="molecule type" value="Genomic_DNA"/>
</dbReference>
<dbReference type="InterPro" id="IPR014746">
    <property type="entry name" value="Gln_synth/guanido_kin_cat_dom"/>
</dbReference>
<reference evidence="11 12" key="1">
    <citation type="journal article" date="2016" name="Genome Announc.">
        <title>Complete Genome Sequence of a New Megavirus Family Member Isolated from an Inland Water Lake for the First Time in India.</title>
        <authorList>
            <person name="Chatterjee A."/>
            <person name="Ali F."/>
            <person name="Bange D."/>
            <person name="Kondabagil K."/>
        </authorList>
    </citation>
    <scope>NUCLEOTIDE SEQUENCE [LARGE SCALE GENOMIC DNA]</scope>
    <source>
        <strain evidence="11">1</strain>
    </source>
</reference>
<evidence type="ECO:0000256" key="7">
    <source>
        <dbReference type="ARBA" id="ARBA00022840"/>
    </source>
</evidence>
<dbReference type="SUPFAM" id="SSF54368">
    <property type="entry name" value="Glutamine synthetase, N-terminal domain"/>
    <property type="match status" value="1"/>
</dbReference>
<evidence type="ECO:0000259" key="9">
    <source>
        <dbReference type="PROSITE" id="PS51986"/>
    </source>
</evidence>
<sequence>MSEFTIVDYVWIGGHNELRSKTRVIYDRVTNINQIPVWNYDGSSTDQATGSSSEVFIHPRKLFRCPFRRPGGLIVMCDTYKPNGEPLDTNHRHHANKIFQKYLNEKPWYGLEQEYFIFDNQMQKPVGFNPNGQQGQYYCSVGGNNCFGRVMTDLHLEACLYAGIRISGTNTEVAPGQHEFQIGPVEGIDAADQLWIARYILEKISEDHGKYIVYDPKPLKGDWNGSGCHTNFSTESMRSDGGYDIIIAAMDKLKNKHHEHMEIYGSDNRDRMSGQHETSNYNEFSYGIASRKASVRIPSETVENKKGYFEDRRPAANIDPYQVTAKILETVME</sequence>
<organism evidence="11 12">
    <name type="scientific">Powai lake megavirus</name>
    <dbReference type="NCBI Taxonomy" id="1842663"/>
    <lineage>
        <taxon>Viruses</taxon>
        <taxon>Varidnaviria</taxon>
        <taxon>Bamfordvirae</taxon>
        <taxon>Nucleocytoviricota</taxon>
        <taxon>Megaviricetes</taxon>
        <taxon>Imitervirales</taxon>
        <taxon>Mimiviridae</taxon>
        <taxon>Megamimivirinae</taxon>
        <taxon>Megavirus</taxon>
        <taxon>Megavirus powaiense</taxon>
    </lineage>
</organism>
<name>A0A167RK87_9VIRU</name>
<dbReference type="InterPro" id="IPR008146">
    <property type="entry name" value="Gln_synth_cat_dom"/>
</dbReference>
<keyword evidence="12" id="KW-1185">Reference proteome</keyword>
<comment type="catalytic activity">
    <reaction evidence="8">
        <text>L-glutamate + NH4(+) + ATP = L-glutamine + ADP + phosphate + H(+)</text>
        <dbReference type="Rhea" id="RHEA:16169"/>
        <dbReference type="ChEBI" id="CHEBI:15378"/>
        <dbReference type="ChEBI" id="CHEBI:28938"/>
        <dbReference type="ChEBI" id="CHEBI:29985"/>
        <dbReference type="ChEBI" id="CHEBI:30616"/>
        <dbReference type="ChEBI" id="CHEBI:43474"/>
        <dbReference type="ChEBI" id="CHEBI:58359"/>
        <dbReference type="ChEBI" id="CHEBI:456216"/>
        <dbReference type="EC" id="6.3.1.2"/>
    </reaction>
</comment>
<proteinExistence type="inferred from homology"/>